<evidence type="ECO:0000256" key="7">
    <source>
        <dbReference type="SAM" id="MobiDB-lite"/>
    </source>
</evidence>
<feature type="domain" description="PWWP" evidence="8">
    <location>
        <begin position="360"/>
        <end position="404"/>
    </location>
</feature>
<dbReference type="Gene3D" id="1.20.920.10">
    <property type="entry name" value="Bromodomain-like"/>
    <property type="match status" value="1"/>
</dbReference>
<evidence type="ECO:0000256" key="1">
    <source>
        <dbReference type="ARBA" id="ARBA00004123"/>
    </source>
</evidence>
<feature type="region of interest" description="Disordered" evidence="7">
    <location>
        <begin position="145"/>
        <end position="171"/>
    </location>
</feature>
<dbReference type="InterPro" id="IPR047268">
    <property type="entry name" value="PWWP_BS69"/>
</dbReference>
<dbReference type="CDD" id="cd20159">
    <property type="entry name" value="PWWP_BS69"/>
    <property type="match status" value="1"/>
</dbReference>
<evidence type="ECO:0000256" key="3">
    <source>
        <dbReference type="ARBA" id="ARBA00022853"/>
    </source>
</evidence>
<evidence type="ECO:0000256" key="5">
    <source>
        <dbReference type="ARBA" id="ARBA00023242"/>
    </source>
</evidence>
<evidence type="ECO:0000256" key="2">
    <source>
        <dbReference type="ARBA" id="ARBA00022553"/>
    </source>
</evidence>
<feature type="domain" description="SAMD1-like winged helix (WH)" evidence="9">
    <location>
        <begin position="3"/>
        <end position="84"/>
    </location>
</feature>
<feature type="compositionally biased region" description="Low complexity" evidence="7">
    <location>
        <begin position="155"/>
        <end position="168"/>
    </location>
</feature>
<dbReference type="SUPFAM" id="SSF63748">
    <property type="entry name" value="Tudor/PWWP/MBT"/>
    <property type="match status" value="1"/>
</dbReference>
<dbReference type="PANTHER" id="PTHR46379:SF1">
    <property type="entry name" value="ZINC FINGER MYND DOMAIN-CONTAINING PROTEIN 11"/>
    <property type="match status" value="1"/>
</dbReference>
<organism evidence="10 11">
    <name type="scientific">Oryctes borbonicus</name>
    <dbReference type="NCBI Taxonomy" id="1629725"/>
    <lineage>
        <taxon>Eukaryota</taxon>
        <taxon>Metazoa</taxon>
        <taxon>Ecdysozoa</taxon>
        <taxon>Arthropoda</taxon>
        <taxon>Hexapoda</taxon>
        <taxon>Insecta</taxon>
        <taxon>Pterygota</taxon>
        <taxon>Neoptera</taxon>
        <taxon>Endopterygota</taxon>
        <taxon>Coleoptera</taxon>
        <taxon>Polyphaga</taxon>
        <taxon>Scarabaeiformia</taxon>
        <taxon>Scarabaeidae</taxon>
        <taxon>Dynastinae</taxon>
        <taxon>Oryctes</taxon>
    </lineage>
</organism>
<keyword evidence="6" id="KW-0175">Coiled coil</keyword>
<dbReference type="Gene3D" id="2.30.30.140">
    <property type="match status" value="1"/>
</dbReference>
<keyword evidence="2" id="KW-0597">Phosphoprotein</keyword>
<dbReference type="GO" id="GO:0003677">
    <property type="term" value="F:DNA binding"/>
    <property type="evidence" value="ECO:0007669"/>
    <property type="project" value="InterPro"/>
</dbReference>
<dbReference type="InterPro" id="IPR047269">
    <property type="entry name" value="ZMY11"/>
</dbReference>
<comment type="subcellular location">
    <subcellularLocation>
        <location evidence="1">Nucleus</location>
    </subcellularLocation>
</comment>
<keyword evidence="3" id="KW-0156">Chromatin regulator</keyword>
<protein>
    <submittedName>
        <fullName evidence="10">Uncharacterized protein</fullName>
    </submittedName>
</protein>
<evidence type="ECO:0000313" key="10">
    <source>
        <dbReference type="EMBL" id="KRT79504.1"/>
    </source>
</evidence>
<dbReference type="Pfam" id="PF00439">
    <property type="entry name" value="Bromodomain"/>
    <property type="match status" value="1"/>
</dbReference>
<dbReference type="SUPFAM" id="SSF47370">
    <property type="entry name" value="Bromodomain"/>
    <property type="match status" value="1"/>
</dbReference>
<reference evidence="10 11" key="1">
    <citation type="submission" date="2015-09" db="EMBL/GenBank/DDBJ databases">
        <title>Draft genome of the scarab beetle Oryctes borbonicus.</title>
        <authorList>
            <person name="Meyer J.M."/>
            <person name="Markov G.V."/>
            <person name="Baskaran P."/>
            <person name="Herrmann M."/>
            <person name="Sommer R.J."/>
            <person name="Roedelsperger C."/>
        </authorList>
    </citation>
    <scope>NUCLEOTIDE SEQUENCE [LARGE SCALE GENOMIC DNA]</scope>
    <source>
        <strain evidence="10">OB123</strain>
        <tissue evidence="10">Whole animal</tissue>
    </source>
</reference>
<dbReference type="GO" id="GO:0034243">
    <property type="term" value="P:regulation of transcription elongation by RNA polymerase II"/>
    <property type="evidence" value="ECO:0007669"/>
    <property type="project" value="InterPro"/>
</dbReference>
<dbReference type="OrthoDB" id="6272564at2759"/>
<dbReference type="Proteomes" id="UP000051574">
    <property type="component" value="Unassembled WGS sequence"/>
</dbReference>
<dbReference type="Pfam" id="PF00855">
    <property type="entry name" value="PWWP"/>
    <property type="match status" value="1"/>
</dbReference>
<feature type="compositionally biased region" description="Polar residues" evidence="7">
    <location>
        <begin position="145"/>
        <end position="154"/>
    </location>
</feature>
<dbReference type="EMBL" id="LJIG01022638">
    <property type="protein sequence ID" value="KRT79504.1"/>
    <property type="molecule type" value="Genomic_DNA"/>
</dbReference>
<proteinExistence type="predicted"/>
<evidence type="ECO:0000259" key="8">
    <source>
        <dbReference type="PROSITE" id="PS50812"/>
    </source>
</evidence>
<dbReference type="SMART" id="SM00293">
    <property type="entry name" value="PWWP"/>
    <property type="match status" value="1"/>
</dbReference>
<dbReference type="InterPro" id="IPR048589">
    <property type="entry name" value="SAMD1-like_WH"/>
</dbReference>
<feature type="coiled-coil region" evidence="6">
    <location>
        <begin position="609"/>
        <end position="665"/>
    </location>
</feature>
<dbReference type="GO" id="GO:0006325">
    <property type="term" value="P:chromatin organization"/>
    <property type="evidence" value="ECO:0007669"/>
    <property type="project" value="UniProtKB-KW"/>
</dbReference>
<comment type="caution">
    <text evidence="10">The sequence shown here is derived from an EMBL/GenBank/DDBJ whole genome shotgun (WGS) entry which is preliminary data.</text>
</comment>
<dbReference type="GO" id="GO:0005634">
    <property type="term" value="C:nucleus"/>
    <property type="evidence" value="ECO:0007669"/>
    <property type="project" value="UniProtKB-SubCell"/>
</dbReference>
<evidence type="ECO:0000256" key="4">
    <source>
        <dbReference type="ARBA" id="ARBA00023117"/>
    </source>
</evidence>
<dbReference type="AlphaFoldDB" id="A0A0T6AW98"/>
<keyword evidence="5" id="KW-0539">Nucleus</keyword>
<dbReference type="InterPro" id="IPR000313">
    <property type="entry name" value="PWWP_dom"/>
</dbReference>
<dbReference type="InterPro" id="IPR001487">
    <property type="entry name" value="Bromodomain"/>
</dbReference>
<dbReference type="PANTHER" id="PTHR46379">
    <property type="entry name" value="ZINC FINGER MYND DOMAIN-CONTAINING"/>
    <property type="match status" value="1"/>
</dbReference>
<gene>
    <name evidence="10" type="ORF">AMK59_6388</name>
</gene>
<dbReference type="GO" id="GO:0009966">
    <property type="term" value="P:regulation of signal transduction"/>
    <property type="evidence" value="ECO:0007669"/>
    <property type="project" value="TreeGrafter"/>
</dbReference>
<evidence type="ECO:0000313" key="11">
    <source>
        <dbReference type="Proteomes" id="UP000051574"/>
    </source>
</evidence>
<keyword evidence="4" id="KW-0103">Bromodomain</keyword>
<evidence type="ECO:0000259" key="9">
    <source>
        <dbReference type="PROSITE" id="PS52014"/>
    </source>
</evidence>
<dbReference type="PROSITE" id="PS50812">
    <property type="entry name" value="PWWP"/>
    <property type="match status" value="1"/>
</dbReference>
<keyword evidence="11" id="KW-1185">Reference proteome</keyword>
<sequence>MPVRRYADPNDVQFIWDSIKSAKHQHQSPDLLNIVKFCNSVTNYTTVQIELCLTQTLKDGLVIKYDSKSLKHPHTDSYRIPTELTTPQGDGKDWYCIECHLAGDVTPCKCCHRVFHAECSRNVRLKQKVFQCVMQYKVVNASSIHDTTPNTSATDSELNESNSNSILSNDEDKMLEIEDSENNSLNQEIKADDTNIKTNFIYDESICSICNLHRLDEKSDLTKEELNHLLGFIMDRIRSWLPSNITHTMDPEQKYEWTDKEDLAWRATQLFYQHMDMGVMQLKLQSSEYRNTIEFIADVMTIQHNVAIFHGMESQEYGAAELMIRDTCHDVSELKTCIDCYKHSNEKINNKWFCLPCRRPHKLVWAKQKGYPYWPAKIIKETDTIYDVRFFGGKYERSILPKNKKNILHIESKPKSYEIKKSAAFNKALEELKLHQLLLEKPNLLKNYIARSVKEESQKKTKSITITTKNTPKIIKKTNQQSGNVQQKNAVVQSIQNQKNVVGNQKMPIKRKSVPAAIVTITKSRRTSNSESKQQMPLKLNVQEIIPISDAEEDELLSLDGCNAKKSTDGCYGQVSSSTEYFIPSDDGFQAQEASDVMHPLEQPYSDAVEKMRRKLEQAIDKKDLITTAMDCMQQEIDSISNEHNEQLKKLVEAHKIQVSETKKKQWVIYLNFLIFLLCFYF</sequence>
<dbReference type="GO" id="GO:0003714">
    <property type="term" value="F:transcription corepressor activity"/>
    <property type="evidence" value="ECO:0007669"/>
    <property type="project" value="InterPro"/>
</dbReference>
<accession>A0A0T6AW98</accession>
<evidence type="ECO:0000256" key="6">
    <source>
        <dbReference type="SAM" id="Coils"/>
    </source>
</evidence>
<name>A0A0T6AW98_9SCAR</name>
<dbReference type="PROSITE" id="PS52014">
    <property type="entry name" value="SAMD1_WH"/>
    <property type="match status" value="1"/>
</dbReference>
<dbReference type="InterPro" id="IPR036427">
    <property type="entry name" value="Bromodomain-like_sf"/>
</dbReference>